<keyword evidence="2" id="KW-1185">Reference proteome</keyword>
<evidence type="ECO:0000313" key="2">
    <source>
        <dbReference type="Proteomes" id="UP000494165"/>
    </source>
</evidence>
<reference evidence="1 2" key="1">
    <citation type="submission" date="2020-04" db="EMBL/GenBank/DDBJ databases">
        <authorList>
            <person name="Alioto T."/>
            <person name="Alioto T."/>
            <person name="Gomez Garrido J."/>
        </authorList>
    </citation>
    <scope>NUCLEOTIDE SEQUENCE [LARGE SCALE GENOMIC DNA]</scope>
</reference>
<proteinExistence type="predicted"/>
<dbReference type="EMBL" id="CADEPI010000225">
    <property type="protein sequence ID" value="CAB3381112.1"/>
    <property type="molecule type" value="Genomic_DNA"/>
</dbReference>
<evidence type="ECO:0000313" key="1">
    <source>
        <dbReference type="EMBL" id="CAB3381112.1"/>
    </source>
</evidence>
<gene>
    <name evidence="1" type="ORF">CLODIP_2_CD09710</name>
</gene>
<dbReference type="AlphaFoldDB" id="A0A8S1DJB2"/>
<comment type="caution">
    <text evidence="1">The sequence shown here is derived from an EMBL/GenBank/DDBJ whole genome shotgun (WGS) entry which is preliminary data.</text>
</comment>
<name>A0A8S1DJB2_9INSE</name>
<protein>
    <submittedName>
        <fullName evidence="1">Uncharacterized protein</fullName>
    </submittedName>
</protein>
<accession>A0A8S1DJB2</accession>
<dbReference type="Proteomes" id="UP000494165">
    <property type="component" value="Unassembled WGS sequence"/>
</dbReference>
<organism evidence="1 2">
    <name type="scientific">Cloeon dipterum</name>
    <dbReference type="NCBI Taxonomy" id="197152"/>
    <lineage>
        <taxon>Eukaryota</taxon>
        <taxon>Metazoa</taxon>
        <taxon>Ecdysozoa</taxon>
        <taxon>Arthropoda</taxon>
        <taxon>Hexapoda</taxon>
        <taxon>Insecta</taxon>
        <taxon>Pterygota</taxon>
        <taxon>Palaeoptera</taxon>
        <taxon>Ephemeroptera</taxon>
        <taxon>Pisciforma</taxon>
        <taxon>Baetidae</taxon>
        <taxon>Cloeon</taxon>
    </lineage>
</organism>
<sequence>MVLKLKWTFRNPNSWTGWPNYSSFIDKSLLTRMPTNFRGVFNTILDIWQGRRARTRLSRRKVARPNVLRVRAAGRPLYTRSVSVAKRALVLLAEIGSEITAEVHQNRKYLVASSVGGF</sequence>